<evidence type="ECO:0000313" key="7">
    <source>
        <dbReference type="EMBL" id="MBC3765861.1"/>
    </source>
</evidence>
<comment type="caution">
    <text evidence="7">The sequence shown here is derived from an EMBL/GenBank/DDBJ whole genome shotgun (WGS) entry which is preliminary data.</text>
</comment>
<dbReference type="RefSeq" id="WP_186506321.1">
    <property type="nucleotide sequence ID" value="NZ_JACNEP010000005.1"/>
</dbReference>
<dbReference type="CDD" id="cd00165">
    <property type="entry name" value="S4"/>
    <property type="match status" value="1"/>
</dbReference>
<dbReference type="GO" id="GO:0043023">
    <property type="term" value="F:ribosomal large subunit binding"/>
    <property type="evidence" value="ECO:0007669"/>
    <property type="project" value="InterPro"/>
</dbReference>
<feature type="compositionally biased region" description="Basic and acidic residues" evidence="5">
    <location>
        <begin position="122"/>
        <end position="140"/>
    </location>
</feature>
<keyword evidence="7" id="KW-0346">Stress response</keyword>
<evidence type="ECO:0000256" key="3">
    <source>
        <dbReference type="ARBA" id="ARBA00023125"/>
    </source>
</evidence>
<evidence type="ECO:0000259" key="6">
    <source>
        <dbReference type="SMART" id="SM00363"/>
    </source>
</evidence>
<dbReference type="InterPro" id="IPR025708">
    <property type="entry name" value="HSP15"/>
</dbReference>
<dbReference type="AlphaFoldDB" id="A0A8J6M456"/>
<dbReference type="Gene3D" id="3.10.290.10">
    <property type="entry name" value="RNA-binding S4 domain"/>
    <property type="match status" value="1"/>
</dbReference>
<proteinExistence type="inferred from homology"/>
<dbReference type="PIRSF" id="PIRSF016821">
    <property type="entry name" value="HSP15"/>
    <property type="match status" value="1"/>
</dbReference>
<dbReference type="InterPro" id="IPR036986">
    <property type="entry name" value="S4_RNA-bd_sf"/>
</dbReference>
<protein>
    <recommendedName>
        <fullName evidence="4">Heat shock protein 15</fullName>
    </recommendedName>
</protein>
<evidence type="ECO:0000256" key="1">
    <source>
        <dbReference type="ARBA" id="ARBA00008396"/>
    </source>
</evidence>
<evidence type="ECO:0000256" key="2">
    <source>
        <dbReference type="ARBA" id="ARBA00022884"/>
    </source>
</evidence>
<dbReference type="Pfam" id="PF01479">
    <property type="entry name" value="S4"/>
    <property type="match status" value="1"/>
</dbReference>
<reference evidence="7" key="2">
    <citation type="submission" date="2020-08" db="EMBL/GenBank/DDBJ databases">
        <authorList>
            <person name="Lai Q."/>
        </authorList>
    </citation>
    <scope>NUCLEOTIDE SEQUENCE</scope>
    <source>
        <strain evidence="7">S27-2</strain>
    </source>
</reference>
<dbReference type="SMART" id="SM00363">
    <property type="entry name" value="S4"/>
    <property type="match status" value="1"/>
</dbReference>
<accession>A0A8J6M456</accession>
<evidence type="ECO:0000256" key="4">
    <source>
        <dbReference type="PIRNR" id="PIRNR016821"/>
    </source>
</evidence>
<sequence>MNRPKVTENKSKSEQSVPVRLDKWLWAARFYKNRSLAREMIEGGKVQYNGQRSKPGKTVEIGALLTIRQGTDDKQVIVTKLADKRGNATMAAELYTETEQSIKKRQFNAEARKVNALYSPRPDSKPDKKQRRELIRAKHQ</sequence>
<organism evidence="7 8">
    <name type="scientific">Neptunicella marina</name>
    <dbReference type="NCBI Taxonomy" id="2125989"/>
    <lineage>
        <taxon>Bacteria</taxon>
        <taxon>Pseudomonadati</taxon>
        <taxon>Pseudomonadota</taxon>
        <taxon>Gammaproteobacteria</taxon>
        <taxon>Alteromonadales</taxon>
        <taxon>Alteromonadaceae</taxon>
        <taxon>Neptunicella</taxon>
    </lineage>
</organism>
<dbReference type="EMBL" id="JACNEP010000005">
    <property type="protein sequence ID" value="MBC3765861.1"/>
    <property type="molecule type" value="Genomic_DNA"/>
</dbReference>
<comment type="similarity">
    <text evidence="1 4">Belongs to the HSP15 family.</text>
</comment>
<dbReference type="GO" id="GO:0003677">
    <property type="term" value="F:DNA binding"/>
    <property type="evidence" value="ECO:0007669"/>
    <property type="project" value="UniProtKB-KW"/>
</dbReference>
<keyword evidence="3 4" id="KW-0238">DNA-binding</keyword>
<dbReference type="NCBIfam" id="NF007673">
    <property type="entry name" value="PRK10348.1"/>
    <property type="match status" value="1"/>
</dbReference>
<evidence type="ECO:0000313" key="8">
    <source>
        <dbReference type="Proteomes" id="UP000601768"/>
    </source>
</evidence>
<feature type="domain" description="RNA-binding S4" evidence="6">
    <location>
        <begin position="19"/>
        <end position="82"/>
    </location>
</feature>
<reference evidence="7" key="1">
    <citation type="journal article" date="2018" name="Int. J. Syst. Evol. Microbiol.">
        <title>Neptunicella marina gen. nov., sp. nov., isolated from surface seawater.</title>
        <authorList>
            <person name="Liu X."/>
            <person name="Lai Q."/>
            <person name="Du Y."/>
            <person name="Zhang X."/>
            <person name="Liu Z."/>
            <person name="Sun F."/>
            <person name="Shao Z."/>
        </authorList>
    </citation>
    <scope>NUCLEOTIDE SEQUENCE</scope>
    <source>
        <strain evidence="7">S27-2</strain>
    </source>
</reference>
<dbReference type="InterPro" id="IPR002942">
    <property type="entry name" value="S4_RNA-bd"/>
</dbReference>
<dbReference type="PROSITE" id="PS50889">
    <property type="entry name" value="S4"/>
    <property type="match status" value="1"/>
</dbReference>
<keyword evidence="2 4" id="KW-0694">RNA-binding</keyword>
<dbReference type="SUPFAM" id="SSF55174">
    <property type="entry name" value="Alpha-L RNA-binding motif"/>
    <property type="match status" value="1"/>
</dbReference>
<keyword evidence="8" id="KW-1185">Reference proteome</keyword>
<dbReference type="Proteomes" id="UP000601768">
    <property type="component" value="Unassembled WGS sequence"/>
</dbReference>
<gene>
    <name evidence="7" type="primary">hslR</name>
    <name evidence="7" type="ORF">H8B19_08230</name>
</gene>
<dbReference type="GO" id="GO:0034605">
    <property type="term" value="P:cellular response to heat"/>
    <property type="evidence" value="ECO:0007669"/>
    <property type="project" value="InterPro"/>
</dbReference>
<name>A0A8J6M456_9ALTE</name>
<dbReference type="GO" id="GO:0003727">
    <property type="term" value="F:single-stranded RNA binding"/>
    <property type="evidence" value="ECO:0007669"/>
    <property type="project" value="InterPro"/>
</dbReference>
<evidence type="ECO:0000256" key="5">
    <source>
        <dbReference type="SAM" id="MobiDB-lite"/>
    </source>
</evidence>
<feature type="region of interest" description="Disordered" evidence="5">
    <location>
        <begin position="113"/>
        <end position="140"/>
    </location>
</feature>